<dbReference type="CDD" id="cd11561">
    <property type="entry name" value="W2_eIF5"/>
    <property type="match status" value="1"/>
</dbReference>
<dbReference type="Pfam" id="PF01873">
    <property type="entry name" value="eIF-5_eIF-2B"/>
    <property type="match status" value="1"/>
</dbReference>
<dbReference type="InterPro" id="IPR016024">
    <property type="entry name" value="ARM-type_fold"/>
</dbReference>
<dbReference type="GO" id="GO:0005829">
    <property type="term" value="C:cytosol"/>
    <property type="evidence" value="ECO:0007669"/>
    <property type="project" value="TreeGrafter"/>
</dbReference>
<dbReference type="GO" id="GO:0005092">
    <property type="term" value="F:GDP-dissociation inhibitor activity"/>
    <property type="evidence" value="ECO:0007669"/>
    <property type="project" value="TreeGrafter"/>
</dbReference>
<dbReference type="AlphaFoldDB" id="A0A674DH49"/>
<dbReference type="SUPFAM" id="SSF75689">
    <property type="entry name" value="Zinc-binding domain of translation initiation factor 2 beta"/>
    <property type="match status" value="1"/>
</dbReference>
<feature type="compositionally biased region" description="Acidic residues" evidence="7">
    <location>
        <begin position="364"/>
        <end position="375"/>
    </location>
</feature>
<accession>A0A674DH49</accession>
<evidence type="ECO:0000256" key="2">
    <source>
        <dbReference type="ARBA" id="ARBA00018059"/>
    </source>
</evidence>
<dbReference type="SMART" id="SM00653">
    <property type="entry name" value="eIF2B_5"/>
    <property type="match status" value="1"/>
</dbReference>
<dbReference type="FunFam" id="2.20.25.350:FF:000002">
    <property type="entry name" value="Eukaryotic translation initiation factor 5"/>
    <property type="match status" value="1"/>
</dbReference>
<dbReference type="Gene3D" id="2.20.25.350">
    <property type="match status" value="1"/>
</dbReference>
<reference evidence="9" key="1">
    <citation type="submission" date="2025-08" db="UniProtKB">
        <authorList>
            <consortium name="Ensembl"/>
        </authorList>
    </citation>
    <scope>IDENTIFICATION</scope>
</reference>
<evidence type="ECO:0000313" key="9">
    <source>
        <dbReference type="Ensembl" id="ENSSTUP00000094874.1"/>
    </source>
</evidence>
<evidence type="ECO:0000256" key="7">
    <source>
        <dbReference type="SAM" id="MobiDB-lite"/>
    </source>
</evidence>
<dbReference type="Gene3D" id="3.30.30.170">
    <property type="match status" value="1"/>
</dbReference>
<dbReference type="InterPro" id="IPR003307">
    <property type="entry name" value="W2_domain"/>
</dbReference>
<keyword evidence="3" id="KW-0396">Initiation factor</keyword>
<feature type="domain" description="W2" evidence="8">
    <location>
        <begin position="165"/>
        <end position="330"/>
    </location>
</feature>
<dbReference type="InterPro" id="IPR016190">
    <property type="entry name" value="Transl_init_fac_IF2/IF5_Zn-bd"/>
</dbReference>
<dbReference type="GO" id="GO:0001732">
    <property type="term" value="P:formation of cytoplasmic translation initiation complex"/>
    <property type="evidence" value="ECO:0007669"/>
    <property type="project" value="TreeGrafter"/>
</dbReference>
<dbReference type="InterPro" id="IPR002735">
    <property type="entry name" value="Transl_init_fac_IF2/IF5_dom"/>
</dbReference>
<dbReference type="FunFam" id="3.30.30.170:FF:000002">
    <property type="entry name" value="Eukaryotic translation initiation factor 5"/>
    <property type="match status" value="1"/>
</dbReference>
<comment type="similarity">
    <text evidence="1">Belongs to the eIF-2-beta/eIF-5 family.</text>
</comment>
<keyword evidence="5" id="KW-0648">Protein biosynthesis</keyword>
<dbReference type="Proteomes" id="UP000472277">
    <property type="component" value="Chromosome 33"/>
</dbReference>
<evidence type="ECO:0000256" key="4">
    <source>
        <dbReference type="ARBA" id="ARBA00022741"/>
    </source>
</evidence>
<dbReference type="Gene3D" id="1.25.40.180">
    <property type="match status" value="1"/>
</dbReference>
<protein>
    <recommendedName>
        <fullName evidence="2">Eukaryotic translation initiation factor 5</fullName>
    </recommendedName>
</protein>
<evidence type="ECO:0000256" key="1">
    <source>
        <dbReference type="ARBA" id="ARBA00010397"/>
    </source>
</evidence>
<dbReference type="Pfam" id="PF02020">
    <property type="entry name" value="W2"/>
    <property type="match status" value="1"/>
</dbReference>
<dbReference type="SMART" id="SM00515">
    <property type="entry name" value="eIF5C"/>
    <property type="match status" value="1"/>
</dbReference>
<dbReference type="GO" id="GO:0003743">
    <property type="term" value="F:translation initiation factor activity"/>
    <property type="evidence" value="ECO:0007669"/>
    <property type="project" value="UniProtKB-KW"/>
</dbReference>
<dbReference type="SUPFAM" id="SSF100966">
    <property type="entry name" value="Translation initiation factor 2 beta, aIF2beta, N-terminal domain"/>
    <property type="match status" value="1"/>
</dbReference>
<dbReference type="GO" id="GO:0005525">
    <property type="term" value="F:GTP binding"/>
    <property type="evidence" value="ECO:0007669"/>
    <property type="project" value="UniProtKB-KW"/>
</dbReference>
<evidence type="ECO:0000259" key="8">
    <source>
        <dbReference type="PROSITE" id="PS51363"/>
    </source>
</evidence>
<evidence type="ECO:0000313" key="10">
    <source>
        <dbReference type="Proteomes" id="UP000472277"/>
    </source>
</evidence>
<keyword evidence="10" id="KW-1185">Reference proteome</keyword>
<dbReference type="GeneTree" id="ENSGT00390000016478"/>
<dbReference type="InterPro" id="IPR016189">
    <property type="entry name" value="Transl_init_fac_IF2/IF5_N"/>
</dbReference>
<organism evidence="9 10">
    <name type="scientific">Salmo trutta</name>
    <name type="common">Brown trout</name>
    <dbReference type="NCBI Taxonomy" id="8032"/>
    <lineage>
        <taxon>Eukaryota</taxon>
        <taxon>Metazoa</taxon>
        <taxon>Chordata</taxon>
        <taxon>Craniata</taxon>
        <taxon>Vertebrata</taxon>
        <taxon>Euteleostomi</taxon>
        <taxon>Actinopterygii</taxon>
        <taxon>Neopterygii</taxon>
        <taxon>Teleostei</taxon>
        <taxon>Protacanthopterygii</taxon>
        <taxon>Salmoniformes</taxon>
        <taxon>Salmonidae</taxon>
        <taxon>Salmoninae</taxon>
        <taxon>Salmo</taxon>
    </lineage>
</organism>
<name>A0A674DH49_SALTR</name>
<gene>
    <name evidence="9" type="primary">EIF5</name>
    <name evidence="9" type="synonym">LOC115172501</name>
</gene>
<dbReference type="SUPFAM" id="SSF48371">
    <property type="entry name" value="ARM repeat"/>
    <property type="match status" value="1"/>
</dbReference>
<evidence type="ECO:0000256" key="3">
    <source>
        <dbReference type="ARBA" id="ARBA00022540"/>
    </source>
</evidence>
<feature type="region of interest" description="Disordered" evidence="7">
    <location>
        <begin position="142"/>
        <end position="210"/>
    </location>
</feature>
<proteinExistence type="inferred from homology"/>
<feature type="compositionally biased region" description="Acidic residues" evidence="7">
    <location>
        <begin position="188"/>
        <end position="201"/>
    </location>
</feature>
<evidence type="ECO:0000256" key="6">
    <source>
        <dbReference type="ARBA" id="ARBA00023134"/>
    </source>
</evidence>
<dbReference type="PANTHER" id="PTHR23001:SF7">
    <property type="entry name" value="EUKARYOTIC TRANSLATION INITIATION FACTOR 5"/>
    <property type="match status" value="1"/>
</dbReference>
<dbReference type="PROSITE" id="PS51363">
    <property type="entry name" value="W2"/>
    <property type="match status" value="1"/>
</dbReference>
<feature type="compositionally biased region" description="Basic and acidic residues" evidence="7">
    <location>
        <begin position="349"/>
        <end position="363"/>
    </location>
</feature>
<feature type="region of interest" description="Disordered" evidence="7">
    <location>
        <begin position="347"/>
        <end position="375"/>
    </location>
</feature>
<evidence type="ECO:0000256" key="5">
    <source>
        <dbReference type="ARBA" id="ARBA00022917"/>
    </source>
</evidence>
<dbReference type="PANTHER" id="PTHR23001">
    <property type="entry name" value="EUKARYOTIC TRANSLATION INITIATION FACTOR"/>
    <property type="match status" value="1"/>
</dbReference>
<dbReference type="GO" id="GO:0071074">
    <property type="term" value="F:eukaryotic initiation factor eIF2 binding"/>
    <property type="evidence" value="ECO:0007669"/>
    <property type="project" value="TreeGrafter"/>
</dbReference>
<sequence>MSVNVNRSVADQFYRYKMPRLIAKVEGKGNGIKTVIVNMTDVAKALSRPPTYPTKFFGCELGAQTQFDAKNDRFIVNGSHEANKLQDMLDVFIRKFVLCPECDNPETDLHINPKKQTIGNSCKACGYRGMLDTRHKLCTFILKNPPENEPGSVEKKKEKKNRKKDKENGSGSVEAGNHNDMDAPDAMNGEDDEDWAEETTEEAQRRRMEEISSHAKNLTLSEDLEKTLEERVNIFYNFVKFCVNNKKAQKYLLGGFECLVKLHQAQLLPRVPVVLKDLYDADLVEEDVILSWAEKVSKKYVSKELAKEIHARASPFIRWLKEAEEESEEDSEVEEEEDDENVEVVYDSSARELKVETVKPNKPDEEEDDFDIDAI</sequence>
<keyword evidence="6" id="KW-0342">GTP-binding</keyword>
<reference evidence="9" key="2">
    <citation type="submission" date="2025-09" db="UniProtKB">
        <authorList>
            <consortium name="Ensembl"/>
        </authorList>
    </citation>
    <scope>IDENTIFICATION</scope>
</reference>
<keyword evidence="4" id="KW-0547">Nucleotide-binding</keyword>
<dbReference type="Ensembl" id="ENSSTUT00000101738.1">
    <property type="protein sequence ID" value="ENSSTUP00000094874.1"/>
    <property type="gene ID" value="ENSSTUG00000042464.1"/>
</dbReference>
<dbReference type="InterPro" id="IPR045196">
    <property type="entry name" value="IF2/IF5"/>
</dbReference>